<dbReference type="Proteomes" id="UP000011864">
    <property type="component" value="Chromosome"/>
</dbReference>
<reference evidence="1 2" key="1">
    <citation type="journal article" date="2013" name="Genome Announc.">
        <title>Complete Genome Sequence of Glaciecola psychrophila Strain 170T.</title>
        <authorList>
            <person name="Yin J."/>
            <person name="Chen J."/>
            <person name="Liu G."/>
            <person name="Yu Y."/>
            <person name="Song L."/>
            <person name="Wang X."/>
            <person name="Qu X."/>
        </authorList>
    </citation>
    <scope>NUCLEOTIDE SEQUENCE [LARGE SCALE GENOMIC DNA]</scope>
    <source>
        <strain evidence="1 2">170</strain>
    </source>
</reference>
<evidence type="ECO:0000313" key="2">
    <source>
        <dbReference type="Proteomes" id="UP000011864"/>
    </source>
</evidence>
<dbReference type="PATRIC" id="fig|1129794.4.peg.3725"/>
<keyword evidence="2" id="KW-1185">Reference proteome</keyword>
<accession>K6ZNK2</accession>
<organism evidence="1 2">
    <name type="scientific">Paraglaciecola psychrophila 170</name>
    <dbReference type="NCBI Taxonomy" id="1129794"/>
    <lineage>
        <taxon>Bacteria</taxon>
        <taxon>Pseudomonadati</taxon>
        <taxon>Pseudomonadota</taxon>
        <taxon>Gammaproteobacteria</taxon>
        <taxon>Alteromonadales</taxon>
        <taxon>Alteromonadaceae</taxon>
        <taxon>Paraglaciecola</taxon>
    </lineage>
</organism>
<dbReference type="eggNOG" id="ENOG5033V5E">
    <property type="taxonomic scope" value="Bacteria"/>
</dbReference>
<dbReference type="OrthoDB" id="7067929at2"/>
<dbReference type="HOGENOM" id="CLU_1164979_0_0_6"/>
<evidence type="ECO:0000313" key="1">
    <source>
        <dbReference type="EMBL" id="AGH45848.1"/>
    </source>
</evidence>
<name>K6ZNK2_9ALTE</name>
<dbReference type="KEGG" id="gps:C427_3740"/>
<gene>
    <name evidence="1" type="ORF">C427_3740</name>
</gene>
<dbReference type="RefSeq" id="WP_007637789.1">
    <property type="nucleotide sequence ID" value="NC_020514.1"/>
</dbReference>
<dbReference type="AlphaFoldDB" id="K6ZNK2"/>
<dbReference type="STRING" id="1129794.C427_3740"/>
<dbReference type="EMBL" id="CP003837">
    <property type="protein sequence ID" value="AGH45848.1"/>
    <property type="molecule type" value="Genomic_DNA"/>
</dbReference>
<sequence length="238" mass="27813">MHKALHPQHSNPTYKNQLIDCSEFKKLATQLGFQDMNLSPSTQCPVCNRDMKVKAGHTKANAHFYHNDSQFCPTKDPAARPYRGLTPTRPDPQTVEQNRNFADLNMDKLWARTKDIVPFLDLKEFLKLLKEANRLNVYSYANLKPQYLPYVYVTLLNFLPSQSYKKRRKLKFCFFYEDSVKSYDDLWINAGQFSRLTRISYDKTKTKAVRIIDTSTNYLNTNTSLLSEAQLVWCRCVM</sequence>
<protein>
    <submittedName>
        <fullName evidence="1">Uncharacterized protein</fullName>
    </submittedName>
</protein>
<proteinExistence type="predicted"/>